<dbReference type="AlphaFoldDB" id="A0A0R1TRU7"/>
<sequence length="344" mass="39289">MAMVTVEKVLKDIEANNLAPVYLVLGEEQVNAEKLKQRLIKNFPEEEREFNVGIYDMEDVTLSTALADAMSVPFFGEKRLVFIMRPYFLTGEIKKNKLEHNFDELLAYLADPEPTTTLVFMAPYAKLDERKKIVKQLKKSAIVVDNSPLSEAQVRKYLTTDLQTKGYTISPQALEILLQRTDANLTAIANELPKLLLVAEDKKITAEQVKAMVSRSLEQNVFDLVELVLKRDTAQALALYQELLQQKEEPLKINAILEGQFRLLLQVEILQKHGYAQGNIASTLKVHPYRVKLALQKTRVFKRVDLKNAYLGLVHIEERLKKTSQDPELLFQLFMLNFTQQAVG</sequence>
<dbReference type="NCBIfam" id="TIGR01128">
    <property type="entry name" value="holA"/>
    <property type="match status" value="1"/>
</dbReference>
<dbReference type="Gene3D" id="3.40.50.300">
    <property type="entry name" value="P-loop containing nucleotide triphosphate hydrolases"/>
    <property type="match status" value="1"/>
</dbReference>
<dbReference type="Pfam" id="PF06144">
    <property type="entry name" value="DNA_pol3_delta"/>
    <property type="match status" value="1"/>
</dbReference>
<keyword evidence="4" id="KW-0548">Nucleotidyltransferase</keyword>
<keyword evidence="3" id="KW-0808">Transferase</keyword>
<keyword evidence="6" id="KW-0239">DNA-directed DNA polymerase</keyword>
<dbReference type="PATRIC" id="fig|1423724.4.peg.1455"/>
<protein>
    <recommendedName>
        <fullName evidence="2">DNA polymerase III subunit delta</fullName>
        <ecNumber evidence="1">2.7.7.7</ecNumber>
    </recommendedName>
</protein>
<reference evidence="11 12" key="1">
    <citation type="journal article" date="2015" name="Genome Announc.">
        <title>Expanding the biotechnology potential of lactobacilli through comparative genomics of 213 strains and associated genera.</title>
        <authorList>
            <person name="Sun Z."/>
            <person name="Harris H.M."/>
            <person name="McCann A."/>
            <person name="Guo C."/>
            <person name="Argimon S."/>
            <person name="Zhang W."/>
            <person name="Yang X."/>
            <person name="Jeffery I.B."/>
            <person name="Cooney J.C."/>
            <person name="Kagawa T.F."/>
            <person name="Liu W."/>
            <person name="Song Y."/>
            <person name="Salvetti E."/>
            <person name="Wrobel A."/>
            <person name="Rasinkangas P."/>
            <person name="Parkhill J."/>
            <person name="Rea M.C."/>
            <person name="O'Sullivan O."/>
            <person name="Ritari J."/>
            <person name="Douillard F.P."/>
            <person name="Paul Ross R."/>
            <person name="Yang R."/>
            <person name="Briner A.E."/>
            <person name="Felis G.E."/>
            <person name="de Vos W.M."/>
            <person name="Barrangou R."/>
            <person name="Klaenhammer T.R."/>
            <person name="Caufield P.W."/>
            <person name="Cui Y."/>
            <person name="Zhang H."/>
            <person name="O'Toole P.W."/>
        </authorList>
    </citation>
    <scope>NUCLEOTIDE SEQUENCE [LARGE SCALE GENOMIC DNA]</scope>
    <source>
        <strain evidence="11 12">DSM 16634</strain>
    </source>
</reference>
<dbReference type="GO" id="GO:0006261">
    <property type="term" value="P:DNA-templated DNA replication"/>
    <property type="evidence" value="ECO:0007669"/>
    <property type="project" value="TreeGrafter"/>
</dbReference>
<dbReference type="STRING" id="1423724.FC32_GL001392"/>
<dbReference type="InterPro" id="IPR027417">
    <property type="entry name" value="P-loop_NTPase"/>
</dbReference>
<dbReference type="PANTHER" id="PTHR34388">
    <property type="entry name" value="DNA POLYMERASE III SUBUNIT DELTA"/>
    <property type="match status" value="1"/>
</dbReference>
<gene>
    <name evidence="11" type="ORF">FC32_GL001392</name>
</gene>
<dbReference type="eggNOG" id="COG1466">
    <property type="taxonomic scope" value="Bacteria"/>
</dbReference>
<feature type="domain" description="DNA polymerase III delta subunit-like C-terminal" evidence="10">
    <location>
        <begin position="218"/>
        <end position="338"/>
    </location>
</feature>
<evidence type="ECO:0000256" key="7">
    <source>
        <dbReference type="ARBA" id="ARBA00034754"/>
    </source>
</evidence>
<dbReference type="InterPro" id="IPR010372">
    <property type="entry name" value="DNA_pol3_delta_N"/>
</dbReference>
<dbReference type="InterPro" id="IPR008921">
    <property type="entry name" value="DNA_pol3_clamp-load_cplx_C"/>
</dbReference>
<dbReference type="PANTHER" id="PTHR34388:SF1">
    <property type="entry name" value="DNA POLYMERASE III SUBUNIT DELTA"/>
    <property type="match status" value="1"/>
</dbReference>
<dbReference type="Proteomes" id="UP000051324">
    <property type="component" value="Unassembled WGS sequence"/>
</dbReference>
<name>A0A0R1TRU7_9LACO</name>
<evidence type="ECO:0000256" key="1">
    <source>
        <dbReference type="ARBA" id="ARBA00012417"/>
    </source>
</evidence>
<dbReference type="Gene3D" id="1.20.272.10">
    <property type="match status" value="1"/>
</dbReference>
<feature type="domain" description="DNA polymerase III delta N-terminal" evidence="9">
    <location>
        <begin position="22"/>
        <end position="145"/>
    </location>
</feature>
<dbReference type="SUPFAM" id="SSF52540">
    <property type="entry name" value="P-loop containing nucleoside triphosphate hydrolases"/>
    <property type="match status" value="1"/>
</dbReference>
<dbReference type="Gene3D" id="1.10.8.60">
    <property type="match status" value="1"/>
</dbReference>
<evidence type="ECO:0000256" key="8">
    <source>
        <dbReference type="ARBA" id="ARBA00049244"/>
    </source>
</evidence>
<proteinExistence type="inferred from homology"/>
<evidence type="ECO:0000313" key="11">
    <source>
        <dbReference type="EMBL" id="KRL84112.1"/>
    </source>
</evidence>
<comment type="similarity">
    <text evidence="7">Belongs to the DNA polymerase HolA subunit family.</text>
</comment>
<evidence type="ECO:0000256" key="5">
    <source>
        <dbReference type="ARBA" id="ARBA00022705"/>
    </source>
</evidence>
<dbReference type="InterPro" id="IPR005790">
    <property type="entry name" value="DNA_polIII_delta"/>
</dbReference>
<dbReference type="GO" id="GO:0009360">
    <property type="term" value="C:DNA polymerase III complex"/>
    <property type="evidence" value="ECO:0007669"/>
    <property type="project" value="InterPro"/>
</dbReference>
<dbReference type="GO" id="GO:0003677">
    <property type="term" value="F:DNA binding"/>
    <property type="evidence" value="ECO:0007669"/>
    <property type="project" value="InterPro"/>
</dbReference>
<dbReference type="GO" id="GO:0003887">
    <property type="term" value="F:DNA-directed DNA polymerase activity"/>
    <property type="evidence" value="ECO:0007669"/>
    <property type="project" value="UniProtKB-KW"/>
</dbReference>
<evidence type="ECO:0000259" key="10">
    <source>
        <dbReference type="Pfam" id="PF21694"/>
    </source>
</evidence>
<comment type="caution">
    <text evidence="11">The sequence shown here is derived from an EMBL/GenBank/DDBJ whole genome shotgun (WGS) entry which is preliminary data.</text>
</comment>
<evidence type="ECO:0000256" key="6">
    <source>
        <dbReference type="ARBA" id="ARBA00022932"/>
    </source>
</evidence>
<dbReference type="InterPro" id="IPR048466">
    <property type="entry name" value="DNA_pol3_delta-like_C"/>
</dbReference>
<organism evidence="11 12">
    <name type="scientific">Ligilactobacillus apodemi DSM 16634 = JCM 16172</name>
    <dbReference type="NCBI Taxonomy" id="1423724"/>
    <lineage>
        <taxon>Bacteria</taxon>
        <taxon>Bacillati</taxon>
        <taxon>Bacillota</taxon>
        <taxon>Bacilli</taxon>
        <taxon>Lactobacillales</taxon>
        <taxon>Lactobacillaceae</taxon>
        <taxon>Ligilactobacillus</taxon>
    </lineage>
</organism>
<dbReference type="EC" id="2.7.7.7" evidence="1"/>
<evidence type="ECO:0000256" key="4">
    <source>
        <dbReference type="ARBA" id="ARBA00022695"/>
    </source>
</evidence>
<evidence type="ECO:0000313" key="12">
    <source>
        <dbReference type="Proteomes" id="UP000051324"/>
    </source>
</evidence>
<evidence type="ECO:0000256" key="2">
    <source>
        <dbReference type="ARBA" id="ARBA00017703"/>
    </source>
</evidence>
<keyword evidence="12" id="KW-1185">Reference proteome</keyword>
<dbReference type="Pfam" id="PF21694">
    <property type="entry name" value="DNA_pol3_delta_C"/>
    <property type="match status" value="1"/>
</dbReference>
<evidence type="ECO:0000256" key="3">
    <source>
        <dbReference type="ARBA" id="ARBA00022679"/>
    </source>
</evidence>
<dbReference type="EMBL" id="AZFT01000053">
    <property type="protein sequence ID" value="KRL84112.1"/>
    <property type="molecule type" value="Genomic_DNA"/>
</dbReference>
<evidence type="ECO:0000259" key="9">
    <source>
        <dbReference type="Pfam" id="PF06144"/>
    </source>
</evidence>
<accession>A0A0R1TRU7</accession>
<comment type="catalytic activity">
    <reaction evidence="8">
        <text>DNA(n) + a 2'-deoxyribonucleoside 5'-triphosphate = DNA(n+1) + diphosphate</text>
        <dbReference type="Rhea" id="RHEA:22508"/>
        <dbReference type="Rhea" id="RHEA-COMP:17339"/>
        <dbReference type="Rhea" id="RHEA-COMP:17340"/>
        <dbReference type="ChEBI" id="CHEBI:33019"/>
        <dbReference type="ChEBI" id="CHEBI:61560"/>
        <dbReference type="ChEBI" id="CHEBI:173112"/>
        <dbReference type="EC" id="2.7.7.7"/>
    </reaction>
</comment>
<keyword evidence="5" id="KW-0235">DNA replication</keyword>
<dbReference type="SUPFAM" id="SSF48019">
    <property type="entry name" value="post-AAA+ oligomerization domain-like"/>
    <property type="match status" value="1"/>
</dbReference>